<evidence type="ECO:0000256" key="1">
    <source>
        <dbReference type="SAM" id="SignalP"/>
    </source>
</evidence>
<feature type="signal peptide" evidence="1">
    <location>
        <begin position="1"/>
        <end position="17"/>
    </location>
</feature>
<name>A0AAU9ID95_9CILI</name>
<organism evidence="2 3">
    <name type="scientific">Blepharisma stoltei</name>
    <dbReference type="NCBI Taxonomy" id="1481888"/>
    <lineage>
        <taxon>Eukaryota</taxon>
        <taxon>Sar</taxon>
        <taxon>Alveolata</taxon>
        <taxon>Ciliophora</taxon>
        <taxon>Postciliodesmatophora</taxon>
        <taxon>Heterotrichea</taxon>
        <taxon>Heterotrichida</taxon>
        <taxon>Blepharismidae</taxon>
        <taxon>Blepharisma</taxon>
    </lineage>
</organism>
<reference evidence="2" key="1">
    <citation type="submission" date="2021-09" db="EMBL/GenBank/DDBJ databases">
        <authorList>
            <consortium name="AG Swart"/>
            <person name="Singh M."/>
            <person name="Singh A."/>
            <person name="Seah K."/>
            <person name="Emmerich C."/>
        </authorList>
    </citation>
    <scope>NUCLEOTIDE SEQUENCE</scope>
    <source>
        <strain evidence="2">ATCC30299</strain>
    </source>
</reference>
<accession>A0AAU9ID95</accession>
<evidence type="ECO:0000313" key="3">
    <source>
        <dbReference type="Proteomes" id="UP001162131"/>
    </source>
</evidence>
<protein>
    <submittedName>
        <fullName evidence="2">Uncharacterized protein</fullName>
    </submittedName>
</protein>
<evidence type="ECO:0000313" key="2">
    <source>
        <dbReference type="EMBL" id="CAG9312137.1"/>
    </source>
</evidence>
<dbReference type="AlphaFoldDB" id="A0AAU9ID95"/>
<feature type="chain" id="PRO_5043684132" evidence="1">
    <location>
        <begin position="18"/>
        <end position="99"/>
    </location>
</feature>
<proteinExistence type="predicted"/>
<sequence length="99" mass="10687">MATKILICALIVVSCLAVDADAIKKGMFSKTNFLEQLSDAEISHEITNWITKDVSNGIATVEDGILNAEEMCADGTLVKEDCDILLPFLYDFKDNGGSA</sequence>
<dbReference type="PROSITE" id="PS51257">
    <property type="entry name" value="PROKAR_LIPOPROTEIN"/>
    <property type="match status" value="1"/>
</dbReference>
<dbReference type="Proteomes" id="UP001162131">
    <property type="component" value="Unassembled WGS sequence"/>
</dbReference>
<keyword evidence="1" id="KW-0732">Signal</keyword>
<gene>
    <name evidence="2" type="ORF">BSTOLATCC_MIC5385</name>
</gene>
<comment type="caution">
    <text evidence="2">The sequence shown here is derived from an EMBL/GenBank/DDBJ whole genome shotgun (WGS) entry which is preliminary data.</text>
</comment>
<keyword evidence="3" id="KW-1185">Reference proteome</keyword>
<dbReference type="EMBL" id="CAJZBQ010000005">
    <property type="protein sequence ID" value="CAG9312137.1"/>
    <property type="molecule type" value="Genomic_DNA"/>
</dbReference>